<evidence type="ECO:0000313" key="2">
    <source>
        <dbReference type="Proteomes" id="UP000188532"/>
    </source>
</evidence>
<name>A0A1V3X756_MYCKA</name>
<reference evidence="1 2" key="1">
    <citation type="submission" date="2017-02" db="EMBL/GenBank/DDBJ databases">
        <title>Complete genome sequences of Mycobacterium kansasii strains isolated from rhesus macaques.</title>
        <authorList>
            <person name="Panda A."/>
            <person name="Nagaraj S."/>
            <person name="Zhao X."/>
            <person name="Tettelin H."/>
            <person name="Detolla L.J."/>
        </authorList>
    </citation>
    <scope>NUCLEOTIDE SEQUENCE [LARGE SCALE GENOMIC DNA]</scope>
    <source>
        <strain evidence="1 2">11-3469</strain>
    </source>
</reference>
<comment type="caution">
    <text evidence="1">The sequence shown here is derived from an EMBL/GenBank/DDBJ whole genome shotgun (WGS) entry which is preliminary data.</text>
</comment>
<gene>
    <name evidence="1" type="ORF">BZL29_4637</name>
</gene>
<proteinExistence type="predicted"/>
<sequence>MPGLFGWSGSYRQFPLCRAVGCSKLPGYRVTATVPLGKSGGWLAADPGTHTVYVTKRDNNVAVIQSR</sequence>
<organism evidence="1 2">
    <name type="scientific">Mycobacterium kansasii</name>
    <dbReference type="NCBI Taxonomy" id="1768"/>
    <lineage>
        <taxon>Bacteria</taxon>
        <taxon>Bacillati</taxon>
        <taxon>Actinomycetota</taxon>
        <taxon>Actinomycetes</taxon>
        <taxon>Mycobacteriales</taxon>
        <taxon>Mycobacteriaceae</taxon>
        <taxon>Mycobacterium</taxon>
    </lineage>
</organism>
<evidence type="ECO:0000313" key="1">
    <source>
        <dbReference type="EMBL" id="OOK74917.1"/>
    </source>
</evidence>
<dbReference type="EMBL" id="MVBN01000004">
    <property type="protein sequence ID" value="OOK74917.1"/>
    <property type="molecule type" value="Genomic_DNA"/>
</dbReference>
<dbReference type="Proteomes" id="UP000188532">
    <property type="component" value="Unassembled WGS sequence"/>
</dbReference>
<protein>
    <submittedName>
        <fullName evidence="1">Uncharacterized protein</fullName>
    </submittedName>
</protein>
<dbReference type="RefSeq" id="WP_023368195.1">
    <property type="nucleotide sequence ID" value="NZ_BLYZ01000002.1"/>
</dbReference>
<dbReference type="GeneID" id="29697672"/>
<accession>A0A1V3X756</accession>
<dbReference type="AlphaFoldDB" id="A0A1V3X756"/>